<dbReference type="RefSeq" id="WP_151504060.1">
    <property type="nucleotide sequence ID" value="NZ_VXLD01000002.1"/>
</dbReference>
<comment type="caution">
    <text evidence="2">The sequence shown here is derived from an EMBL/GenBank/DDBJ whole genome shotgun (WGS) entry which is preliminary data.</text>
</comment>
<gene>
    <name evidence="2" type="ORF">F4W09_03635</name>
</gene>
<name>A0A5N4WMR5_9GAMM</name>
<dbReference type="SUPFAM" id="SSF46955">
    <property type="entry name" value="Putative DNA-binding domain"/>
    <property type="match status" value="1"/>
</dbReference>
<evidence type="ECO:0000313" key="2">
    <source>
        <dbReference type="EMBL" id="KAB1857842.1"/>
    </source>
</evidence>
<dbReference type="EMBL" id="VXLD01000002">
    <property type="protein sequence ID" value="KAB1857842.1"/>
    <property type="molecule type" value="Genomic_DNA"/>
</dbReference>
<feature type="domain" description="Helix-turn-helix" evidence="1">
    <location>
        <begin position="16"/>
        <end position="61"/>
    </location>
</feature>
<evidence type="ECO:0000313" key="3">
    <source>
        <dbReference type="Proteomes" id="UP000325788"/>
    </source>
</evidence>
<dbReference type="Pfam" id="PF12728">
    <property type="entry name" value="HTH_17"/>
    <property type="match status" value="1"/>
</dbReference>
<proteinExistence type="predicted"/>
<dbReference type="InterPro" id="IPR041657">
    <property type="entry name" value="HTH_17"/>
</dbReference>
<accession>A0A5N4WMR5</accession>
<dbReference type="AlphaFoldDB" id="A0A5N4WMR5"/>
<reference evidence="2 3" key="1">
    <citation type="submission" date="2019-09" db="EMBL/GenBank/DDBJ databases">
        <title>Draft genome sequence of Acinetobacter tandoii W4-4-4 isolated from environmental water sample.</title>
        <authorList>
            <person name="Wee S.K."/>
            <person name="Yan B."/>
            <person name="Mustaffa S.B."/>
            <person name="Yap E.P.H."/>
        </authorList>
    </citation>
    <scope>NUCLEOTIDE SEQUENCE [LARGE SCALE GENOMIC DNA]</scope>
    <source>
        <strain evidence="2 3">W4-4-4</strain>
    </source>
</reference>
<dbReference type="Proteomes" id="UP000325788">
    <property type="component" value="Unassembled WGS sequence"/>
</dbReference>
<evidence type="ECO:0000259" key="1">
    <source>
        <dbReference type="Pfam" id="PF12728"/>
    </source>
</evidence>
<protein>
    <submittedName>
        <fullName evidence="2">Helix-turn-helix domain-containing protein</fullName>
    </submittedName>
</protein>
<organism evidence="2 3">
    <name type="scientific">Acinetobacter tandoii</name>
    <dbReference type="NCBI Taxonomy" id="202954"/>
    <lineage>
        <taxon>Bacteria</taxon>
        <taxon>Pseudomonadati</taxon>
        <taxon>Pseudomonadota</taxon>
        <taxon>Gammaproteobacteria</taxon>
        <taxon>Moraxellales</taxon>
        <taxon>Moraxellaceae</taxon>
        <taxon>Acinetobacter</taxon>
    </lineage>
</organism>
<sequence>MNSYDLNIDEINDLALLTTNQTAQIFELKPQTLRKWAMDGSGPIQPIKIGNRLRWKLKDIKDICNNEGGK</sequence>
<dbReference type="InterPro" id="IPR009061">
    <property type="entry name" value="DNA-bd_dom_put_sf"/>
</dbReference>